<feature type="region of interest" description="Disordered" evidence="2">
    <location>
        <begin position="374"/>
        <end position="493"/>
    </location>
</feature>
<dbReference type="KEGG" id="kdj:28965020"/>
<feature type="compositionally biased region" description="Polar residues" evidence="2">
    <location>
        <begin position="264"/>
        <end position="282"/>
    </location>
</feature>
<organism evidence="4 5">
    <name type="scientific">Kwoniella dejecticola CBS 10117</name>
    <dbReference type="NCBI Taxonomy" id="1296121"/>
    <lineage>
        <taxon>Eukaryota</taxon>
        <taxon>Fungi</taxon>
        <taxon>Dikarya</taxon>
        <taxon>Basidiomycota</taxon>
        <taxon>Agaricomycotina</taxon>
        <taxon>Tremellomycetes</taxon>
        <taxon>Tremellales</taxon>
        <taxon>Cryptococcaceae</taxon>
        <taxon>Kwoniella</taxon>
    </lineage>
</organism>
<dbReference type="GO" id="GO:0003677">
    <property type="term" value="F:DNA binding"/>
    <property type="evidence" value="ECO:0007669"/>
    <property type="project" value="UniProtKB-UniRule"/>
</dbReference>
<feature type="DNA-binding region" description="HMG box" evidence="1">
    <location>
        <begin position="314"/>
        <end position="376"/>
    </location>
</feature>
<dbReference type="InterPro" id="IPR009071">
    <property type="entry name" value="HMG_box_dom"/>
</dbReference>
<evidence type="ECO:0000313" key="4">
    <source>
        <dbReference type="EMBL" id="WWC58768.1"/>
    </source>
</evidence>
<gene>
    <name evidence="4" type="ORF">I303_101312</name>
</gene>
<dbReference type="GeneID" id="28965020"/>
<feature type="compositionally biased region" description="Basic and acidic residues" evidence="2">
    <location>
        <begin position="381"/>
        <end position="409"/>
    </location>
</feature>
<protein>
    <recommendedName>
        <fullName evidence="3">HMG box domain-containing protein</fullName>
    </recommendedName>
</protein>
<dbReference type="AlphaFoldDB" id="A0AAJ8KJB7"/>
<feature type="compositionally biased region" description="Polar residues" evidence="2">
    <location>
        <begin position="206"/>
        <end position="219"/>
    </location>
</feature>
<keyword evidence="1" id="KW-0238">DNA-binding</keyword>
<feature type="region of interest" description="Disordered" evidence="2">
    <location>
        <begin position="955"/>
        <end position="994"/>
    </location>
</feature>
<name>A0AAJ8KJB7_9TREE</name>
<accession>A0AAJ8KJB7</accession>
<feature type="compositionally biased region" description="Low complexity" evidence="2">
    <location>
        <begin position="570"/>
        <end position="592"/>
    </location>
</feature>
<feature type="region of interest" description="Disordered" evidence="2">
    <location>
        <begin position="701"/>
        <end position="725"/>
    </location>
</feature>
<evidence type="ECO:0000256" key="1">
    <source>
        <dbReference type="PROSITE-ProRule" id="PRU00267"/>
    </source>
</evidence>
<reference evidence="4" key="1">
    <citation type="submission" date="2013-07" db="EMBL/GenBank/DDBJ databases">
        <authorList>
            <consortium name="The Broad Institute Genome Sequencing Platform"/>
            <person name="Cuomo C."/>
            <person name="Litvintseva A."/>
            <person name="Chen Y."/>
            <person name="Heitman J."/>
            <person name="Sun S."/>
            <person name="Springer D."/>
            <person name="Dromer F."/>
            <person name="Young S.K."/>
            <person name="Zeng Q."/>
            <person name="Gargeya S."/>
            <person name="Fitzgerald M."/>
            <person name="Abouelleil A."/>
            <person name="Alvarado L."/>
            <person name="Berlin A.M."/>
            <person name="Chapman S.B."/>
            <person name="Dewar J."/>
            <person name="Goldberg J."/>
            <person name="Griggs A."/>
            <person name="Gujja S."/>
            <person name="Hansen M."/>
            <person name="Howarth C."/>
            <person name="Imamovic A."/>
            <person name="Larimer J."/>
            <person name="McCowan C."/>
            <person name="Murphy C."/>
            <person name="Pearson M."/>
            <person name="Priest M."/>
            <person name="Roberts A."/>
            <person name="Saif S."/>
            <person name="Shea T."/>
            <person name="Sykes S."/>
            <person name="Wortman J."/>
            <person name="Nusbaum C."/>
            <person name="Birren B."/>
        </authorList>
    </citation>
    <scope>NUCLEOTIDE SEQUENCE</scope>
    <source>
        <strain evidence="4">CBS 10117</strain>
    </source>
</reference>
<feature type="domain" description="HMG box" evidence="3">
    <location>
        <begin position="314"/>
        <end position="376"/>
    </location>
</feature>
<feature type="compositionally biased region" description="Polar residues" evidence="2">
    <location>
        <begin position="440"/>
        <end position="472"/>
    </location>
</feature>
<feature type="region of interest" description="Disordered" evidence="2">
    <location>
        <begin position="106"/>
        <end position="135"/>
    </location>
</feature>
<feature type="region of interest" description="Disordered" evidence="2">
    <location>
        <begin position="1"/>
        <end position="20"/>
    </location>
</feature>
<dbReference type="PROSITE" id="PS50118">
    <property type="entry name" value="HMG_BOX_2"/>
    <property type="match status" value="1"/>
</dbReference>
<evidence type="ECO:0000259" key="3">
    <source>
        <dbReference type="PROSITE" id="PS50118"/>
    </source>
</evidence>
<dbReference type="Pfam" id="PF00505">
    <property type="entry name" value="HMG_box"/>
    <property type="match status" value="1"/>
</dbReference>
<dbReference type="EMBL" id="CP144530">
    <property type="protein sequence ID" value="WWC58768.1"/>
    <property type="molecule type" value="Genomic_DNA"/>
</dbReference>
<reference evidence="4" key="2">
    <citation type="submission" date="2024-02" db="EMBL/GenBank/DDBJ databases">
        <title>Comparative genomics of Cryptococcus and Kwoniella reveals pathogenesis evolution and contrasting modes of karyotype evolution via chromosome fusion or intercentromeric recombination.</title>
        <authorList>
            <person name="Coelho M.A."/>
            <person name="David-Palma M."/>
            <person name="Shea T."/>
            <person name="Bowers K."/>
            <person name="McGinley-Smith S."/>
            <person name="Mohammad A.W."/>
            <person name="Gnirke A."/>
            <person name="Yurkov A.M."/>
            <person name="Nowrousian M."/>
            <person name="Sun S."/>
            <person name="Cuomo C.A."/>
            <person name="Heitman J."/>
        </authorList>
    </citation>
    <scope>NUCLEOTIDE SEQUENCE</scope>
    <source>
        <strain evidence="4">CBS 10117</strain>
    </source>
</reference>
<sequence length="1012" mass="109913">MPDDRSVPSERTYSPVPSSSCNDLPELDFDINAFLQSCSEFMSQPLTPSPTFDVPPILPDPAVATPPYTSDEGSVAGDLQPYPHIKAHPNLVTNTVMSANRVFESYQTPDTSNPSSSSASMRNSHSGSMSQSPSLPYSYSNPNIFATYPQSYPTTSYFPHQQPAVPISTAFSASPPWQTTDTERNASGLDVDLEVDYEGMTDDGTARSSHLTASPMRSESSSKDPIPRPPNAWILYRSDMLKDLASGNDIPGLDAVLTKLGYGPSTSASSDESHNEASSVAQSSSTKGKSKGKTDSEMMPPPSTKTGKKSKKVKKEPTEQFLSLGTGKTGKGLPQAHISKLISTLWKNETEERKAFYERKADIRKIEHQRKYPEYKFQPMRKADKLRQREEREREKEELKRQKEAEKQAGKAKRHQRRRNRLSPASPYALMNQGKRPETGSISRSLSYSGESLQPASQWWSTGSAGRPTTSYAGPRRETEPSPRYGLGAEPLGMYPFPFPTGALPALGPEDIAAQQQTQQGTPGAMIAQDYHQWQESLAQPQDRLTPVAPAPHVYIEPTLEVVPSAPAMSQQSSTSNSSEIYSALSESSISEPPDIVPTQLPVEGLGVYPTMHSAVPFIADPLPMDIQGRPMPILGFEDIQPLPDDDNGDPAALAELWWNLQDEDVQDDTANSTIPSGLLADDRMYQGYEVDAAKGVRQSGTRVSIASADPSSGTNSGAPPTPSSTFIAQDPFSFPMDAQQPYPYPQGYVPMFVSVIPEDGNVDPSIPFFTPGYDANLPYLPMEAAIDPALYASTFDEQGPFLSAQQPMSPTESWSAGPTPREATFLRAAQAQNEQNRIASSSSEGTVRAVSSNQAVPRYVSASAYPLTPLSQDPSALPGSGGIVDRNTSYTALAAVMSGQAMGTSMGMGPDDLLAWDDNDVIEHEEEEEIPPQQARKISQAHLMPTLNTPVTTTSSATPFPAQHQPRCEPPAQQQQQQVHQKDPIIEAPVPRRVNTRSRAVAAKFAGVEAE</sequence>
<evidence type="ECO:0000256" key="2">
    <source>
        <dbReference type="SAM" id="MobiDB-lite"/>
    </source>
</evidence>
<dbReference type="GO" id="GO:0005634">
    <property type="term" value="C:nucleus"/>
    <property type="evidence" value="ECO:0007669"/>
    <property type="project" value="UniProtKB-UniRule"/>
</dbReference>
<dbReference type="Gene3D" id="1.10.30.10">
    <property type="entry name" value="High mobility group box domain"/>
    <property type="match status" value="1"/>
</dbReference>
<keyword evidence="5" id="KW-1185">Reference proteome</keyword>
<feature type="region of interest" description="Disordered" evidence="2">
    <location>
        <begin position="566"/>
        <end position="596"/>
    </location>
</feature>
<dbReference type="SMART" id="SM00398">
    <property type="entry name" value="HMG"/>
    <property type="match status" value="1"/>
</dbReference>
<proteinExistence type="predicted"/>
<feature type="compositionally biased region" description="Polar residues" evidence="2">
    <location>
        <begin position="9"/>
        <end position="20"/>
    </location>
</feature>
<feature type="region of interest" description="Disordered" evidence="2">
    <location>
        <begin position="263"/>
        <end position="333"/>
    </location>
</feature>
<evidence type="ECO:0000313" key="5">
    <source>
        <dbReference type="Proteomes" id="UP000078595"/>
    </source>
</evidence>
<dbReference type="CDD" id="cd01389">
    <property type="entry name" value="HMG-box_ROX1-like"/>
    <property type="match status" value="1"/>
</dbReference>
<dbReference type="Proteomes" id="UP000078595">
    <property type="component" value="Chromosome 1"/>
</dbReference>
<dbReference type="RefSeq" id="XP_065824388.1">
    <property type="nucleotide sequence ID" value="XM_065968316.1"/>
</dbReference>
<feature type="region of interest" description="Disordered" evidence="2">
    <location>
        <begin position="200"/>
        <end position="229"/>
    </location>
</feature>
<dbReference type="SUPFAM" id="SSF47095">
    <property type="entry name" value="HMG-box"/>
    <property type="match status" value="1"/>
</dbReference>
<keyword evidence="1" id="KW-0539">Nucleus</keyword>
<feature type="compositionally biased region" description="Basic residues" evidence="2">
    <location>
        <begin position="410"/>
        <end position="421"/>
    </location>
</feature>
<feature type="compositionally biased region" description="Low complexity" evidence="2">
    <location>
        <begin position="112"/>
        <end position="135"/>
    </location>
</feature>
<dbReference type="InterPro" id="IPR036910">
    <property type="entry name" value="HMG_box_dom_sf"/>
</dbReference>